<organism evidence="1">
    <name type="scientific">uncultured Caudovirales phage</name>
    <dbReference type="NCBI Taxonomy" id="2100421"/>
    <lineage>
        <taxon>Viruses</taxon>
        <taxon>Duplodnaviria</taxon>
        <taxon>Heunggongvirae</taxon>
        <taxon>Uroviricota</taxon>
        <taxon>Caudoviricetes</taxon>
        <taxon>Peduoviridae</taxon>
        <taxon>Maltschvirus</taxon>
        <taxon>Maltschvirus maltsch</taxon>
    </lineage>
</organism>
<proteinExistence type="predicted"/>
<gene>
    <name evidence="1" type="ORF">UFOVP1254_49</name>
</gene>
<sequence>MAQQLVEVKGGAFREYVRDAFNLAAQAFSVDPSANNWNDLKIAMWAWRHVKPMNAAVLSDAAHEHLIAIAEFGKGDRDFSEK</sequence>
<accession>A0A6J5RJB6</accession>
<reference evidence="1" key="1">
    <citation type="submission" date="2020-05" db="EMBL/GenBank/DDBJ databases">
        <authorList>
            <person name="Chiriac C."/>
            <person name="Salcher M."/>
            <person name="Ghai R."/>
            <person name="Kavagutti S V."/>
        </authorList>
    </citation>
    <scope>NUCLEOTIDE SEQUENCE</scope>
</reference>
<evidence type="ECO:0000313" key="1">
    <source>
        <dbReference type="EMBL" id="CAB4194416.1"/>
    </source>
</evidence>
<name>A0A6J5RJB6_9CAUD</name>
<protein>
    <submittedName>
        <fullName evidence="1">Uncharacterized protein</fullName>
    </submittedName>
</protein>
<dbReference type="EMBL" id="LR797210">
    <property type="protein sequence ID" value="CAB4194416.1"/>
    <property type="molecule type" value="Genomic_DNA"/>
</dbReference>